<sequence length="161" mass="18235">MSYSSNQISVTMPQEDVVEVIDLLRQIKEKMPFLTGVTPEQRKRLPKMDKRNYSFVQDVETAIKNDASILPSYVSPEEMSKDLKLYEQLEELLAPLAYLYDHVRDTQMLAGSEAYSNALMVYNMIKAANKAGLPGANSLYNQLKGRFDRSNTTATDEVSNN</sequence>
<name>A0ABS1HK26_9BACT</name>
<proteinExistence type="predicted"/>
<evidence type="ECO:0000313" key="2">
    <source>
        <dbReference type="Proteomes" id="UP000605676"/>
    </source>
</evidence>
<gene>
    <name evidence="1" type="ORF">JIV24_11860</name>
</gene>
<organism evidence="1 2">
    <name type="scientific">Carboxylicivirga marina</name>
    <dbReference type="NCBI Taxonomy" id="2800988"/>
    <lineage>
        <taxon>Bacteria</taxon>
        <taxon>Pseudomonadati</taxon>
        <taxon>Bacteroidota</taxon>
        <taxon>Bacteroidia</taxon>
        <taxon>Marinilabiliales</taxon>
        <taxon>Marinilabiliaceae</taxon>
        <taxon>Carboxylicivirga</taxon>
    </lineage>
</organism>
<accession>A0ABS1HK26</accession>
<dbReference type="EMBL" id="JAENRR010000026">
    <property type="protein sequence ID" value="MBK3518031.1"/>
    <property type="molecule type" value="Genomic_DNA"/>
</dbReference>
<keyword evidence="2" id="KW-1185">Reference proteome</keyword>
<comment type="caution">
    <text evidence="1">The sequence shown here is derived from an EMBL/GenBank/DDBJ whole genome shotgun (WGS) entry which is preliminary data.</text>
</comment>
<dbReference type="RefSeq" id="WP_200465260.1">
    <property type="nucleotide sequence ID" value="NZ_JAENRR010000026.1"/>
</dbReference>
<evidence type="ECO:0000313" key="1">
    <source>
        <dbReference type="EMBL" id="MBK3518031.1"/>
    </source>
</evidence>
<dbReference type="Proteomes" id="UP000605676">
    <property type="component" value="Unassembled WGS sequence"/>
</dbReference>
<reference evidence="1 2" key="1">
    <citation type="submission" date="2021-01" db="EMBL/GenBank/DDBJ databases">
        <title>Carboxyliciviraga sp.nov., isolated from coastal sediments.</title>
        <authorList>
            <person name="Lu D."/>
            <person name="Zhang T."/>
        </authorList>
    </citation>
    <scope>NUCLEOTIDE SEQUENCE [LARGE SCALE GENOMIC DNA]</scope>
    <source>
        <strain evidence="1 2">N1Y132</strain>
    </source>
</reference>
<protein>
    <submittedName>
        <fullName evidence="1">Uncharacterized protein</fullName>
    </submittedName>
</protein>